<dbReference type="GeneID" id="89923905"/>
<dbReference type="GO" id="GO:0000266">
    <property type="term" value="P:mitochondrial fission"/>
    <property type="evidence" value="ECO:0007669"/>
    <property type="project" value="TreeGrafter"/>
</dbReference>
<evidence type="ECO:0000259" key="4">
    <source>
        <dbReference type="PROSITE" id="PS51388"/>
    </source>
</evidence>
<dbReference type="GO" id="GO:0005525">
    <property type="term" value="F:GTP binding"/>
    <property type="evidence" value="ECO:0007669"/>
    <property type="project" value="InterPro"/>
</dbReference>
<dbReference type="Gene3D" id="1.20.120.1240">
    <property type="entry name" value="Dynamin, middle domain"/>
    <property type="match status" value="1"/>
</dbReference>
<dbReference type="PROSITE" id="PS51718">
    <property type="entry name" value="G_DYNAMIN_2"/>
    <property type="match status" value="1"/>
</dbReference>
<keyword evidence="3" id="KW-0175">Coiled coil</keyword>
<dbReference type="Gene3D" id="3.40.50.300">
    <property type="entry name" value="P-loop containing nucleotide triphosphate hydrolases"/>
    <property type="match status" value="1"/>
</dbReference>
<evidence type="ECO:0000313" key="6">
    <source>
        <dbReference type="EMBL" id="KAK5173877.1"/>
    </source>
</evidence>
<dbReference type="InterPro" id="IPR000375">
    <property type="entry name" value="Dynamin_stalk"/>
</dbReference>
<dbReference type="InterPro" id="IPR001401">
    <property type="entry name" value="Dynamin_GTPase"/>
</dbReference>
<feature type="domain" description="Dynamin-type G" evidence="5">
    <location>
        <begin position="38"/>
        <end position="331"/>
    </location>
</feature>
<dbReference type="GO" id="GO:0005739">
    <property type="term" value="C:mitochondrion"/>
    <property type="evidence" value="ECO:0007669"/>
    <property type="project" value="TreeGrafter"/>
</dbReference>
<dbReference type="AlphaFoldDB" id="A0AAV9PLK2"/>
<dbReference type="GO" id="GO:0003924">
    <property type="term" value="F:GTPase activity"/>
    <property type="evidence" value="ECO:0007669"/>
    <property type="project" value="InterPro"/>
</dbReference>
<evidence type="ECO:0000256" key="1">
    <source>
        <dbReference type="ARBA" id="ARBA00022741"/>
    </source>
</evidence>
<dbReference type="SUPFAM" id="SSF52540">
    <property type="entry name" value="P-loop containing nucleoside triphosphate hydrolases"/>
    <property type="match status" value="1"/>
</dbReference>
<name>A0AAV9PLK2_9PEZI</name>
<evidence type="ECO:0000313" key="7">
    <source>
        <dbReference type="Proteomes" id="UP001337655"/>
    </source>
</evidence>
<dbReference type="Proteomes" id="UP001337655">
    <property type="component" value="Unassembled WGS sequence"/>
</dbReference>
<dbReference type="CDD" id="cd08771">
    <property type="entry name" value="DLP_1"/>
    <property type="match status" value="1"/>
</dbReference>
<dbReference type="PROSITE" id="PS51388">
    <property type="entry name" value="GED"/>
    <property type="match status" value="1"/>
</dbReference>
<dbReference type="RefSeq" id="XP_064662572.1">
    <property type="nucleotide sequence ID" value="XM_064799817.1"/>
</dbReference>
<dbReference type="InterPro" id="IPR022812">
    <property type="entry name" value="Dynamin"/>
</dbReference>
<proteinExistence type="predicted"/>
<dbReference type="PANTHER" id="PTHR11566">
    <property type="entry name" value="DYNAMIN"/>
    <property type="match status" value="1"/>
</dbReference>
<dbReference type="PANTHER" id="PTHR11566:SF21">
    <property type="entry name" value="DYNAMIN RELATED PROTEIN 1, ISOFORM A"/>
    <property type="match status" value="1"/>
</dbReference>
<accession>A0AAV9PLK2</accession>
<dbReference type="GO" id="GO:0006897">
    <property type="term" value="P:endocytosis"/>
    <property type="evidence" value="ECO:0007669"/>
    <property type="project" value="TreeGrafter"/>
</dbReference>
<protein>
    <submittedName>
        <fullName evidence="6">Uncharacterized protein</fullName>
    </submittedName>
</protein>
<dbReference type="Pfam" id="PF01031">
    <property type="entry name" value="Dynamin_M"/>
    <property type="match status" value="1"/>
</dbReference>
<dbReference type="GO" id="GO:0048312">
    <property type="term" value="P:intracellular distribution of mitochondria"/>
    <property type="evidence" value="ECO:0007669"/>
    <property type="project" value="TreeGrafter"/>
</dbReference>
<sequence length="696" mass="77620">MASGIEHDRSSLPGLQSTKSVQRLEQISALRGRGIGEHIALPQLVVCGDRAVGKSSVFEGISGVPFPRGAGLCTKFPTEIILEHTEAAETISATIIPHVTRSDAIKTRLQAFQQEIGDFNELSSVIASAGALMGLRGYGGNECGPSFVEDVLRIKVSGRTGLHLSIFDLPGLIACASEDQSEKDVESVHRLVDSYLENPRTIILAVVQASNRIANQSIVRKSKQYDVAGQRTVGIITQADLINVGAEVGIATLAKNEDTTKLSHGFFLVKNPTPVEIARGITLQERSANELGFFSSSPWKEQRLDSSRVGILNLRYFCETFFDERIERELPKIREEIRTLIRKTESDLSQLPKERPTVGDMRTYLSRLAMQFHGLADAAVKGEYDNKYSAFFASQGKGPDQARLRALVHEGNSLFQQCMHEYGQTYKRSQALGPENQRQWASANTNGEDMDALMADGWEDAVPSLSVSALQDEQKYVTMGEMRAWIKSTYVKSKGRELPGNYDQVLLTELYHQQSKKWSDIAEAHLGDTMSNIIAFIDKTISYLKMEQHVEAGIREGLMGELEKCEKLAEDELRKLCADEAQQPVECDHYHSDKVQKSANSTIIDMDEQACTEALNRLEAYYKMALDTFVDNTCRQVIERHLLRTLPCIFSPQRVAGYTDQELERLAGEKAEVVEKRKQLHQQLENLRAGLKDLCN</sequence>
<keyword evidence="7" id="KW-1185">Reference proteome</keyword>
<organism evidence="6 7">
    <name type="scientific">Saxophila tyrrhenica</name>
    <dbReference type="NCBI Taxonomy" id="1690608"/>
    <lineage>
        <taxon>Eukaryota</taxon>
        <taxon>Fungi</taxon>
        <taxon>Dikarya</taxon>
        <taxon>Ascomycota</taxon>
        <taxon>Pezizomycotina</taxon>
        <taxon>Dothideomycetes</taxon>
        <taxon>Dothideomycetidae</taxon>
        <taxon>Mycosphaerellales</taxon>
        <taxon>Extremaceae</taxon>
        <taxon>Saxophila</taxon>
    </lineage>
</organism>
<dbReference type="InterPro" id="IPR027417">
    <property type="entry name" value="P-loop_NTPase"/>
</dbReference>
<keyword evidence="1" id="KW-0547">Nucleotide-binding</keyword>
<dbReference type="EMBL" id="JAVRRT010000003">
    <property type="protein sequence ID" value="KAK5173877.1"/>
    <property type="molecule type" value="Genomic_DNA"/>
</dbReference>
<gene>
    <name evidence="6" type="ORF">LTR77_002558</name>
</gene>
<dbReference type="Pfam" id="PF00350">
    <property type="entry name" value="Dynamin_N"/>
    <property type="match status" value="1"/>
</dbReference>
<dbReference type="InterPro" id="IPR020850">
    <property type="entry name" value="GED_dom"/>
</dbReference>
<feature type="domain" description="GED" evidence="4">
    <location>
        <begin position="611"/>
        <end position="696"/>
    </location>
</feature>
<dbReference type="SMART" id="SM00053">
    <property type="entry name" value="DYNc"/>
    <property type="match status" value="1"/>
</dbReference>
<dbReference type="GO" id="GO:0008017">
    <property type="term" value="F:microtubule binding"/>
    <property type="evidence" value="ECO:0007669"/>
    <property type="project" value="TreeGrafter"/>
</dbReference>
<dbReference type="GO" id="GO:0005874">
    <property type="term" value="C:microtubule"/>
    <property type="evidence" value="ECO:0007669"/>
    <property type="project" value="TreeGrafter"/>
</dbReference>
<dbReference type="InterPro" id="IPR045063">
    <property type="entry name" value="Dynamin_N"/>
</dbReference>
<reference evidence="6 7" key="1">
    <citation type="submission" date="2023-08" db="EMBL/GenBank/DDBJ databases">
        <title>Black Yeasts Isolated from many extreme environments.</title>
        <authorList>
            <person name="Coleine C."/>
            <person name="Stajich J.E."/>
            <person name="Selbmann L."/>
        </authorList>
    </citation>
    <scope>NUCLEOTIDE SEQUENCE [LARGE SCALE GENOMIC DNA]</scope>
    <source>
        <strain evidence="6 7">CCFEE 5935</strain>
    </source>
</reference>
<dbReference type="GO" id="GO:0016020">
    <property type="term" value="C:membrane"/>
    <property type="evidence" value="ECO:0007669"/>
    <property type="project" value="TreeGrafter"/>
</dbReference>
<evidence type="ECO:0000259" key="5">
    <source>
        <dbReference type="PROSITE" id="PS51718"/>
    </source>
</evidence>
<comment type="caution">
    <text evidence="6">The sequence shown here is derived from an EMBL/GenBank/DDBJ whole genome shotgun (WGS) entry which is preliminary data.</text>
</comment>
<feature type="coiled-coil region" evidence="3">
    <location>
        <begin position="663"/>
        <end position="690"/>
    </location>
</feature>
<keyword evidence="2" id="KW-0342">GTP-binding</keyword>
<dbReference type="InterPro" id="IPR030381">
    <property type="entry name" value="G_DYNAMIN_dom"/>
</dbReference>
<evidence type="ECO:0000256" key="2">
    <source>
        <dbReference type="ARBA" id="ARBA00023134"/>
    </source>
</evidence>
<dbReference type="GO" id="GO:0016559">
    <property type="term" value="P:peroxisome fission"/>
    <property type="evidence" value="ECO:0007669"/>
    <property type="project" value="TreeGrafter"/>
</dbReference>
<evidence type="ECO:0000256" key="3">
    <source>
        <dbReference type="SAM" id="Coils"/>
    </source>
</evidence>
<dbReference type="PRINTS" id="PR00195">
    <property type="entry name" value="DYNAMIN"/>
</dbReference>